<dbReference type="Proteomes" id="UP001501532">
    <property type="component" value="Unassembled WGS sequence"/>
</dbReference>
<reference evidence="2" key="1">
    <citation type="journal article" date="2019" name="Int. J. Syst. Evol. Microbiol.">
        <title>The Global Catalogue of Microorganisms (GCM) 10K type strain sequencing project: providing services to taxonomists for standard genome sequencing and annotation.</title>
        <authorList>
            <consortium name="The Broad Institute Genomics Platform"/>
            <consortium name="The Broad Institute Genome Sequencing Center for Infectious Disease"/>
            <person name="Wu L."/>
            <person name="Ma J."/>
        </authorList>
    </citation>
    <scope>NUCLEOTIDE SEQUENCE [LARGE SCALE GENOMIC DNA]</scope>
    <source>
        <strain evidence="2">JCM 9091</strain>
    </source>
</reference>
<dbReference type="Gene3D" id="3.30.300.30">
    <property type="match status" value="1"/>
</dbReference>
<dbReference type="PANTHER" id="PTHR45527">
    <property type="entry name" value="NONRIBOSOMAL PEPTIDE SYNTHETASE"/>
    <property type="match status" value="1"/>
</dbReference>
<dbReference type="SUPFAM" id="SSF56801">
    <property type="entry name" value="Acetyl-CoA synthetase-like"/>
    <property type="match status" value="1"/>
</dbReference>
<accession>A0ABP6LM61</accession>
<keyword evidence="2" id="KW-1185">Reference proteome</keyword>
<protein>
    <recommendedName>
        <fullName evidence="3">AMP-binding enzyme C-terminal domain-containing protein</fullName>
    </recommendedName>
</protein>
<proteinExistence type="predicted"/>
<dbReference type="InterPro" id="IPR045851">
    <property type="entry name" value="AMP-bd_C_sf"/>
</dbReference>
<evidence type="ECO:0008006" key="3">
    <source>
        <dbReference type="Google" id="ProtNLM"/>
    </source>
</evidence>
<dbReference type="InterPro" id="IPR036736">
    <property type="entry name" value="ACP-like_sf"/>
</dbReference>
<dbReference type="Gene3D" id="1.10.1200.10">
    <property type="entry name" value="ACP-like"/>
    <property type="match status" value="1"/>
</dbReference>
<dbReference type="PANTHER" id="PTHR45527:SF1">
    <property type="entry name" value="FATTY ACID SYNTHASE"/>
    <property type="match status" value="1"/>
</dbReference>
<dbReference type="EMBL" id="BAAAUF010000030">
    <property type="protein sequence ID" value="GAA3050348.1"/>
    <property type="molecule type" value="Genomic_DNA"/>
</dbReference>
<comment type="caution">
    <text evidence="1">The sequence shown here is derived from an EMBL/GenBank/DDBJ whole genome shotgun (WGS) entry which is preliminary data.</text>
</comment>
<evidence type="ECO:0000313" key="2">
    <source>
        <dbReference type="Proteomes" id="UP001501532"/>
    </source>
</evidence>
<gene>
    <name evidence="1" type="ORF">GCM10010448_36720</name>
</gene>
<organism evidence="1 2">
    <name type="scientific">Streptomyces glomeratus</name>
    <dbReference type="NCBI Taxonomy" id="284452"/>
    <lineage>
        <taxon>Bacteria</taxon>
        <taxon>Bacillati</taxon>
        <taxon>Actinomycetota</taxon>
        <taxon>Actinomycetes</taxon>
        <taxon>Kitasatosporales</taxon>
        <taxon>Streptomycetaceae</taxon>
        <taxon>Streptomyces</taxon>
    </lineage>
</organism>
<sequence length="167" mass="17490">MTAANLSQVPLRAPGEIAFAGVAAVVAVAPGDRGGRLVARCCGARPLPDGAVRDRLGRRLPAYMIPSAFHWRDELPLTANGKVDRQALAALGRKLEPTGPLVICDATASPAGEPPRTPTEARLAAARATALGTPQHRIGRRDHSFDDAGGTSHTALPWLACPTPAWR</sequence>
<dbReference type="RefSeq" id="WP_234516665.1">
    <property type="nucleotide sequence ID" value="NZ_BAAAUF010000030.1"/>
</dbReference>
<evidence type="ECO:0000313" key="1">
    <source>
        <dbReference type="EMBL" id="GAA3050348.1"/>
    </source>
</evidence>
<name>A0ABP6LM61_9ACTN</name>